<dbReference type="AlphaFoldDB" id="J9EMW8"/>
<reference evidence="10" key="1">
    <citation type="submission" date="2012-08" db="EMBL/GenBank/DDBJ databases">
        <title>The Genome Sequence of Wuchereria bancrofti.</title>
        <authorList>
            <person name="Nutman T.B."/>
            <person name="Fink D.L."/>
            <person name="Russ C."/>
            <person name="Young S."/>
            <person name="Zeng Q."/>
            <person name="Koehrsen M."/>
            <person name="Alvarado L."/>
            <person name="Berlin A."/>
            <person name="Chapman S.B."/>
            <person name="Chen Z."/>
            <person name="Freedman E."/>
            <person name="Gellesch M."/>
            <person name="Goldberg J."/>
            <person name="Griggs A."/>
            <person name="Gujja S."/>
            <person name="Heilman E.R."/>
            <person name="Heiman D."/>
            <person name="Hepburn T."/>
            <person name="Howarth C."/>
            <person name="Jen D."/>
            <person name="Larson L."/>
            <person name="Lewis B."/>
            <person name="Mehta T."/>
            <person name="Park D."/>
            <person name="Pearson M."/>
            <person name="Roberts A."/>
            <person name="Saif S."/>
            <person name="Shea T."/>
            <person name="Shenoy N."/>
            <person name="Sisk P."/>
            <person name="Stolte C."/>
            <person name="Sykes S."/>
            <person name="Walk T."/>
            <person name="White J."/>
            <person name="Yandava C."/>
            <person name="Haas B."/>
            <person name="Henn M.R."/>
            <person name="Nusbaum C."/>
            <person name="Birren B."/>
        </authorList>
    </citation>
    <scope>NUCLEOTIDE SEQUENCE [LARGE SCALE GENOMIC DNA]</scope>
    <source>
        <strain evidence="10">NA</strain>
    </source>
</reference>
<dbReference type="GO" id="GO:0140326">
    <property type="term" value="F:ATPase-coupled intramembrane lipid transporter activity"/>
    <property type="evidence" value="ECO:0007669"/>
    <property type="project" value="TreeGrafter"/>
</dbReference>
<evidence type="ECO:0000256" key="1">
    <source>
        <dbReference type="ARBA" id="ARBA00004141"/>
    </source>
</evidence>
<comment type="caution">
    <text evidence="9">The sequence shown here is derived from an EMBL/GenBank/DDBJ whole genome shotgun (WGS) entry which is preliminary data.</text>
</comment>
<evidence type="ECO:0000313" key="10">
    <source>
        <dbReference type="Proteomes" id="UP000004810"/>
    </source>
</evidence>
<keyword evidence="3" id="KW-0547">Nucleotide-binding</keyword>
<evidence type="ECO:0000313" key="9">
    <source>
        <dbReference type="EMBL" id="EJW76659.1"/>
    </source>
</evidence>
<protein>
    <recommendedName>
        <fullName evidence="11">P-type phospholipid transporter</fullName>
    </recommendedName>
</protein>
<evidence type="ECO:0000256" key="4">
    <source>
        <dbReference type="ARBA" id="ARBA00022840"/>
    </source>
</evidence>
<dbReference type="InterPro" id="IPR018303">
    <property type="entry name" value="ATPase_P-typ_P_site"/>
</dbReference>
<evidence type="ECO:0000256" key="3">
    <source>
        <dbReference type="ARBA" id="ARBA00022741"/>
    </source>
</evidence>
<dbReference type="GO" id="GO:0005524">
    <property type="term" value="F:ATP binding"/>
    <property type="evidence" value="ECO:0007669"/>
    <property type="project" value="UniProtKB-KW"/>
</dbReference>
<accession>J9EMW8</accession>
<evidence type="ECO:0000256" key="7">
    <source>
        <dbReference type="ARBA" id="ARBA00023136"/>
    </source>
</evidence>
<dbReference type="GO" id="GO:0005886">
    <property type="term" value="C:plasma membrane"/>
    <property type="evidence" value="ECO:0007669"/>
    <property type="project" value="TreeGrafter"/>
</dbReference>
<evidence type="ECO:0008006" key="11">
    <source>
        <dbReference type="Google" id="ProtNLM"/>
    </source>
</evidence>
<name>J9EMW8_WUCBA</name>
<dbReference type="PANTHER" id="PTHR24092">
    <property type="entry name" value="PROBABLE PHOSPHOLIPID-TRANSPORTING ATPASE"/>
    <property type="match status" value="1"/>
</dbReference>
<dbReference type="GO" id="GO:0045332">
    <property type="term" value="P:phospholipid translocation"/>
    <property type="evidence" value="ECO:0007669"/>
    <property type="project" value="TreeGrafter"/>
</dbReference>
<keyword evidence="2 8" id="KW-0812">Transmembrane</keyword>
<proteinExistence type="predicted"/>
<evidence type="ECO:0000256" key="2">
    <source>
        <dbReference type="ARBA" id="ARBA00022692"/>
    </source>
</evidence>
<dbReference type="FunFam" id="3.40.50.1000:FF:000001">
    <property type="entry name" value="Phospholipid-transporting ATPase IC"/>
    <property type="match status" value="1"/>
</dbReference>
<keyword evidence="7 8" id="KW-0472">Membrane</keyword>
<dbReference type="PROSITE" id="PS00154">
    <property type="entry name" value="ATPASE_E1_E2"/>
    <property type="match status" value="1"/>
</dbReference>
<keyword evidence="6 8" id="KW-1133">Transmembrane helix</keyword>
<keyword evidence="4" id="KW-0067">ATP-binding</keyword>
<keyword evidence="5" id="KW-1278">Translocase</keyword>
<feature type="non-terminal residue" evidence="9">
    <location>
        <position position="1"/>
    </location>
</feature>
<dbReference type="Proteomes" id="UP000004810">
    <property type="component" value="Unassembled WGS sequence"/>
</dbReference>
<evidence type="ECO:0000256" key="5">
    <source>
        <dbReference type="ARBA" id="ARBA00022967"/>
    </source>
</evidence>
<organism evidence="9 10">
    <name type="scientific">Wuchereria bancrofti</name>
    <dbReference type="NCBI Taxonomy" id="6293"/>
    <lineage>
        <taxon>Eukaryota</taxon>
        <taxon>Metazoa</taxon>
        <taxon>Ecdysozoa</taxon>
        <taxon>Nematoda</taxon>
        <taxon>Chromadorea</taxon>
        <taxon>Rhabditida</taxon>
        <taxon>Spirurina</taxon>
        <taxon>Spiruromorpha</taxon>
        <taxon>Filarioidea</taxon>
        <taxon>Onchocercidae</taxon>
        <taxon>Wuchereria</taxon>
    </lineage>
</organism>
<evidence type="ECO:0000256" key="8">
    <source>
        <dbReference type="SAM" id="Phobius"/>
    </source>
</evidence>
<gene>
    <name evidence="9" type="ORF">WUBG_12433</name>
</gene>
<evidence type="ECO:0000256" key="6">
    <source>
        <dbReference type="ARBA" id="ARBA00022989"/>
    </source>
</evidence>
<feature type="transmembrane region" description="Helical" evidence="8">
    <location>
        <begin position="6"/>
        <end position="26"/>
    </location>
</feature>
<sequence>NFRRLHILPTLIGLIIFYSGLIPISLNITLEMIQLFQAYFIQQDLNLYDDNSDTKAEVRSSNLNSQLGQVRYIISDKTGTLTQNKCALKCVPLVVLNMVL</sequence>
<comment type="subcellular location">
    <subcellularLocation>
        <location evidence="1">Membrane</location>
        <topology evidence="1">Multi-pass membrane protein</topology>
    </subcellularLocation>
</comment>
<dbReference type="EMBL" id="ADBV01008784">
    <property type="protein sequence ID" value="EJW76659.1"/>
    <property type="molecule type" value="Genomic_DNA"/>
</dbReference>